<feature type="compositionally biased region" description="Acidic residues" evidence="1">
    <location>
        <begin position="144"/>
        <end position="154"/>
    </location>
</feature>
<proteinExistence type="predicted"/>
<evidence type="ECO:0000256" key="1">
    <source>
        <dbReference type="SAM" id="MobiDB-lite"/>
    </source>
</evidence>
<accession>A0A183VH59</accession>
<gene>
    <name evidence="2" type="ORF">TCNE_LOCUS20079</name>
</gene>
<feature type="region of interest" description="Disordered" evidence="1">
    <location>
        <begin position="1"/>
        <end position="180"/>
    </location>
</feature>
<feature type="compositionally biased region" description="Basic and acidic residues" evidence="1">
    <location>
        <begin position="134"/>
        <end position="143"/>
    </location>
</feature>
<dbReference type="Proteomes" id="UP000050794">
    <property type="component" value="Unassembled WGS sequence"/>
</dbReference>
<name>A0A183VH59_TOXCA</name>
<dbReference type="WBParaSite" id="TCNE_0002008301-mRNA-1">
    <property type="protein sequence ID" value="TCNE_0002008301-mRNA-1"/>
    <property type="gene ID" value="TCNE_0002008301"/>
</dbReference>
<feature type="compositionally biased region" description="Basic and acidic residues" evidence="1">
    <location>
        <begin position="42"/>
        <end position="62"/>
    </location>
</feature>
<feature type="compositionally biased region" description="Basic residues" evidence="1">
    <location>
        <begin position="81"/>
        <end position="91"/>
    </location>
</feature>
<organism evidence="3 4">
    <name type="scientific">Toxocara canis</name>
    <name type="common">Canine roundworm</name>
    <dbReference type="NCBI Taxonomy" id="6265"/>
    <lineage>
        <taxon>Eukaryota</taxon>
        <taxon>Metazoa</taxon>
        <taxon>Ecdysozoa</taxon>
        <taxon>Nematoda</taxon>
        <taxon>Chromadorea</taxon>
        <taxon>Rhabditida</taxon>
        <taxon>Spirurina</taxon>
        <taxon>Ascaridomorpha</taxon>
        <taxon>Ascaridoidea</taxon>
        <taxon>Toxocaridae</taxon>
        <taxon>Toxocara</taxon>
    </lineage>
</organism>
<protein>
    <submittedName>
        <fullName evidence="4">High mobility group nucleosome-binding domain-containing protein 5</fullName>
    </submittedName>
</protein>
<evidence type="ECO:0000313" key="3">
    <source>
        <dbReference type="Proteomes" id="UP000050794"/>
    </source>
</evidence>
<keyword evidence="3" id="KW-1185">Reference proteome</keyword>
<reference evidence="4" key="1">
    <citation type="submission" date="2016-06" db="UniProtKB">
        <authorList>
            <consortium name="WormBaseParasite"/>
        </authorList>
    </citation>
    <scope>IDENTIFICATION</scope>
</reference>
<evidence type="ECO:0000313" key="4">
    <source>
        <dbReference type="WBParaSite" id="TCNE_0002008301-mRNA-1"/>
    </source>
</evidence>
<evidence type="ECO:0000313" key="2">
    <source>
        <dbReference type="EMBL" id="VDM51400.1"/>
    </source>
</evidence>
<reference evidence="2 3" key="2">
    <citation type="submission" date="2018-11" db="EMBL/GenBank/DDBJ databases">
        <authorList>
            <consortium name="Pathogen Informatics"/>
        </authorList>
    </citation>
    <scope>NUCLEOTIDE SEQUENCE [LARGE SCALE GENOMIC DNA]</scope>
</reference>
<dbReference type="EMBL" id="UYWY01028195">
    <property type="protein sequence ID" value="VDM51400.1"/>
    <property type="molecule type" value="Genomic_DNA"/>
</dbReference>
<sequence length="180" mass="19971">MLIRKKWKEEEKKKNRSTTKEPRKMAKGEGKAGKGAASSAEKAAEETAVEEKLVEAEGDKTDALQQKATGGCSRGRGTAAPKRRQPRKTMRVLRTVGLAPHQRRKGLHAKQADGTRSRERRGTRSTGSAKQKGKKDECKKAREEEEMQLEEDNDPASPGSGEEAYKPTPSKRCSKPTQWK</sequence>
<dbReference type="AlphaFoldDB" id="A0A183VH59"/>
<feature type="compositionally biased region" description="Basic and acidic residues" evidence="1">
    <location>
        <begin position="7"/>
        <end position="32"/>
    </location>
</feature>
<feature type="compositionally biased region" description="Basic and acidic residues" evidence="1">
    <location>
        <begin position="110"/>
        <end position="122"/>
    </location>
</feature>